<dbReference type="Pfam" id="PF07980">
    <property type="entry name" value="SusD_RagB"/>
    <property type="match status" value="1"/>
</dbReference>
<evidence type="ECO:0000256" key="4">
    <source>
        <dbReference type="ARBA" id="ARBA00023136"/>
    </source>
</evidence>
<proteinExistence type="inferred from homology"/>
<dbReference type="Proteomes" id="UP001228581">
    <property type="component" value="Unassembled WGS sequence"/>
</dbReference>
<evidence type="ECO:0000256" key="6">
    <source>
        <dbReference type="SAM" id="SignalP"/>
    </source>
</evidence>
<organism evidence="9 10">
    <name type="scientific">Xanthocytophaga flava</name>
    <dbReference type="NCBI Taxonomy" id="3048013"/>
    <lineage>
        <taxon>Bacteria</taxon>
        <taxon>Pseudomonadati</taxon>
        <taxon>Bacteroidota</taxon>
        <taxon>Cytophagia</taxon>
        <taxon>Cytophagales</taxon>
        <taxon>Rhodocytophagaceae</taxon>
        <taxon>Xanthocytophaga</taxon>
    </lineage>
</organism>
<evidence type="ECO:0000256" key="2">
    <source>
        <dbReference type="ARBA" id="ARBA00006275"/>
    </source>
</evidence>
<name>A0ABT7CD36_9BACT</name>
<comment type="similarity">
    <text evidence="2">Belongs to the SusD family.</text>
</comment>
<feature type="domain" description="SusD-like N-terminal" evidence="8">
    <location>
        <begin position="70"/>
        <end position="243"/>
    </location>
</feature>
<evidence type="ECO:0000256" key="5">
    <source>
        <dbReference type="ARBA" id="ARBA00023237"/>
    </source>
</evidence>
<dbReference type="Pfam" id="PF14322">
    <property type="entry name" value="SusD-like_3"/>
    <property type="match status" value="1"/>
</dbReference>
<dbReference type="RefSeq" id="WP_313991291.1">
    <property type="nucleotide sequence ID" value="NZ_JASJOT010000001.1"/>
</dbReference>
<accession>A0ABT7CD36</accession>
<dbReference type="InterPro" id="IPR012944">
    <property type="entry name" value="SusD_RagB_dom"/>
</dbReference>
<protein>
    <submittedName>
        <fullName evidence="9">RagB/SusD family nutrient uptake outer membrane protein</fullName>
    </submittedName>
</protein>
<evidence type="ECO:0000256" key="1">
    <source>
        <dbReference type="ARBA" id="ARBA00004442"/>
    </source>
</evidence>
<evidence type="ECO:0000313" key="10">
    <source>
        <dbReference type="Proteomes" id="UP001228581"/>
    </source>
</evidence>
<feature type="domain" description="RagB/SusD" evidence="7">
    <location>
        <begin position="386"/>
        <end position="482"/>
    </location>
</feature>
<evidence type="ECO:0000313" key="9">
    <source>
        <dbReference type="EMBL" id="MDJ1491532.1"/>
    </source>
</evidence>
<dbReference type="InterPro" id="IPR033985">
    <property type="entry name" value="SusD-like_N"/>
</dbReference>
<sequence>MKKILLYSLALGLLLASGGCSKDYFEIERPPQTAWGTIDEFERAPIGLYATLFNGDEWNMPWVNVTVVKTSMGDDVDWVSSAEWGYWRKTKEYNKYTDRAFLVMYRAIATANNALEFVEANNGNPFPSESEQSIQHNVNRIIGELYFIRGYTYYLLETTFGHAYVAGNANSKQDIPMPTKYPKSIAEAKNPKIGTTQEVYDLIVADFQKAKELLPEEYGDDMHPSYQVRASKFAASAMLMRAYFQRGEYDKAKLEADFIIDQNGGRYNLTEDPIAAFSTSTILTSTNRPKEIIFYLPFFDQTAKAPLHLTAINHSAGAWGLCTWVETHMSNSTIKRLGWMTDPLTDTTLNLAAKRDKRFTQLFAVRYPKDKAKEGQVIDTRTEIDTITTIWPYKYYRGPKDFNTNVPLIRLAEIYLTRSICRFKAGDKSGAAEDLNVVRKRAWNTTVGGPYVEVTGADITENMIHDERLIEMFGENDRIDYLRALKMDIPKGERGAGTDPYTSEDFVWAIPTRELLYNESIGQ</sequence>
<keyword evidence="4" id="KW-0472">Membrane</keyword>
<comment type="caution">
    <text evidence="9">The sequence shown here is derived from an EMBL/GenBank/DDBJ whole genome shotgun (WGS) entry which is preliminary data.</text>
</comment>
<gene>
    <name evidence="9" type="ORF">QNI19_01240</name>
</gene>
<comment type="subcellular location">
    <subcellularLocation>
        <location evidence="1">Cell outer membrane</location>
    </subcellularLocation>
</comment>
<reference evidence="9 10" key="1">
    <citation type="submission" date="2023-05" db="EMBL/GenBank/DDBJ databases">
        <authorList>
            <person name="Zhang X."/>
        </authorList>
    </citation>
    <scope>NUCLEOTIDE SEQUENCE [LARGE SCALE GENOMIC DNA]</scope>
    <source>
        <strain evidence="9 10">DM2B3-1</strain>
    </source>
</reference>
<feature type="chain" id="PRO_5046430517" evidence="6">
    <location>
        <begin position="23"/>
        <end position="523"/>
    </location>
</feature>
<feature type="signal peptide" evidence="6">
    <location>
        <begin position="1"/>
        <end position="22"/>
    </location>
</feature>
<evidence type="ECO:0000259" key="8">
    <source>
        <dbReference type="Pfam" id="PF14322"/>
    </source>
</evidence>
<keyword evidence="10" id="KW-1185">Reference proteome</keyword>
<evidence type="ECO:0000259" key="7">
    <source>
        <dbReference type="Pfam" id="PF07980"/>
    </source>
</evidence>
<dbReference type="EMBL" id="JASJOT010000001">
    <property type="protein sequence ID" value="MDJ1491532.1"/>
    <property type="molecule type" value="Genomic_DNA"/>
</dbReference>
<evidence type="ECO:0000256" key="3">
    <source>
        <dbReference type="ARBA" id="ARBA00022729"/>
    </source>
</evidence>
<dbReference type="InterPro" id="IPR011990">
    <property type="entry name" value="TPR-like_helical_dom_sf"/>
</dbReference>
<keyword evidence="5" id="KW-0998">Cell outer membrane</keyword>
<dbReference type="Gene3D" id="1.25.40.390">
    <property type="match status" value="1"/>
</dbReference>
<dbReference type="PROSITE" id="PS51257">
    <property type="entry name" value="PROKAR_LIPOPROTEIN"/>
    <property type="match status" value="1"/>
</dbReference>
<dbReference type="SUPFAM" id="SSF48452">
    <property type="entry name" value="TPR-like"/>
    <property type="match status" value="1"/>
</dbReference>
<keyword evidence="3 6" id="KW-0732">Signal</keyword>